<gene>
    <name evidence="1" type="ORF">JCM21531_4484</name>
</gene>
<evidence type="ECO:0000313" key="2">
    <source>
        <dbReference type="Proteomes" id="UP000019109"/>
    </source>
</evidence>
<protein>
    <submittedName>
        <fullName evidence="1">MoxR-like ATPases</fullName>
    </submittedName>
</protein>
<dbReference type="STRING" id="1294263.JCM21531_4484"/>
<name>W4VDK8_9FIRM</name>
<accession>W4VDK8</accession>
<sequence length="79" mass="9308">MEILKRFKEENPLDKIEPVASEKEIIDAQKSYSKVYVSDDILKYIVDIAEKTRNHKDVIIGVSPVEARLCSKRYRYMPY</sequence>
<keyword evidence="2" id="KW-1185">Reference proteome</keyword>
<comment type="caution">
    <text evidence="1">The sequence shown here is derived from an EMBL/GenBank/DDBJ whole genome shotgun (WGS) entry which is preliminary data.</text>
</comment>
<dbReference type="Gene3D" id="1.10.8.80">
    <property type="entry name" value="Magnesium chelatase subunit I, C-Terminal domain"/>
    <property type="match status" value="1"/>
</dbReference>
<proteinExistence type="predicted"/>
<dbReference type="AlphaFoldDB" id="W4VDK8"/>
<evidence type="ECO:0000313" key="1">
    <source>
        <dbReference type="EMBL" id="GAE90839.1"/>
    </source>
</evidence>
<dbReference type="Proteomes" id="UP000019109">
    <property type="component" value="Unassembled WGS sequence"/>
</dbReference>
<reference evidence="1" key="1">
    <citation type="journal article" date="2014" name="Genome Announc.">
        <title>Draft Genome Sequence of Clostridium straminisolvens Strain JCM 21531T, Isolated from a Cellulose-Degrading Bacterial Community.</title>
        <authorList>
            <person name="Yuki M."/>
            <person name="Oshima K."/>
            <person name="Suda W."/>
            <person name="Sakamoto M."/>
            <person name="Kitamura K."/>
            <person name="Iida T."/>
            <person name="Hattori M."/>
            <person name="Ohkuma M."/>
        </authorList>
    </citation>
    <scope>NUCLEOTIDE SEQUENCE [LARGE SCALE GENOMIC DNA]</scope>
    <source>
        <strain evidence="1">JCM 21531</strain>
    </source>
</reference>
<organism evidence="1 2">
    <name type="scientific">Acetivibrio straminisolvens JCM 21531</name>
    <dbReference type="NCBI Taxonomy" id="1294263"/>
    <lineage>
        <taxon>Bacteria</taxon>
        <taxon>Bacillati</taxon>
        <taxon>Bacillota</taxon>
        <taxon>Clostridia</taxon>
        <taxon>Eubacteriales</taxon>
        <taxon>Oscillospiraceae</taxon>
        <taxon>Acetivibrio</taxon>
    </lineage>
</organism>
<dbReference type="EMBL" id="BAVR01000098">
    <property type="protein sequence ID" value="GAE90839.1"/>
    <property type="molecule type" value="Genomic_DNA"/>
</dbReference>